<evidence type="ECO:0000256" key="6">
    <source>
        <dbReference type="SAM" id="Phobius"/>
    </source>
</evidence>
<dbReference type="GO" id="GO:0016020">
    <property type="term" value="C:membrane"/>
    <property type="evidence" value="ECO:0007669"/>
    <property type="project" value="UniProtKB-SubCell"/>
</dbReference>
<dbReference type="SUPFAM" id="SSF103481">
    <property type="entry name" value="Multidrug resistance efflux transporter EmrE"/>
    <property type="match status" value="2"/>
</dbReference>
<dbReference type="InterPro" id="IPR050638">
    <property type="entry name" value="AA-Vitamin_Transporters"/>
</dbReference>
<evidence type="ECO:0000256" key="4">
    <source>
        <dbReference type="ARBA" id="ARBA00022989"/>
    </source>
</evidence>
<feature type="transmembrane region" description="Helical" evidence="6">
    <location>
        <begin position="175"/>
        <end position="195"/>
    </location>
</feature>
<feature type="transmembrane region" description="Helical" evidence="6">
    <location>
        <begin position="239"/>
        <end position="259"/>
    </location>
</feature>
<dbReference type="EMBL" id="SOCP01000002">
    <property type="protein sequence ID" value="TDV56052.1"/>
    <property type="molecule type" value="Genomic_DNA"/>
</dbReference>
<keyword evidence="4 6" id="KW-1133">Transmembrane helix</keyword>
<evidence type="ECO:0000313" key="9">
    <source>
        <dbReference type="Proteomes" id="UP000294927"/>
    </source>
</evidence>
<keyword evidence="5 6" id="KW-0472">Membrane</keyword>
<name>A0A4R7W0X4_9PSEU</name>
<feature type="transmembrane region" description="Helical" evidence="6">
    <location>
        <begin position="92"/>
        <end position="112"/>
    </location>
</feature>
<dbReference type="PANTHER" id="PTHR32322">
    <property type="entry name" value="INNER MEMBRANE TRANSPORTER"/>
    <property type="match status" value="1"/>
</dbReference>
<protein>
    <submittedName>
        <fullName evidence="8">Drug/metabolite transporter (DMT)-like permease</fullName>
    </submittedName>
</protein>
<evidence type="ECO:0000259" key="7">
    <source>
        <dbReference type="Pfam" id="PF00892"/>
    </source>
</evidence>
<dbReference type="InterPro" id="IPR037185">
    <property type="entry name" value="EmrE-like"/>
</dbReference>
<reference evidence="8 9" key="1">
    <citation type="submission" date="2019-03" db="EMBL/GenBank/DDBJ databases">
        <title>Genomic Encyclopedia of Archaeal and Bacterial Type Strains, Phase II (KMG-II): from individual species to whole genera.</title>
        <authorList>
            <person name="Goeker M."/>
        </authorList>
    </citation>
    <scope>NUCLEOTIDE SEQUENCE [LARGE SCALE GENOMIC DNA]</scope>
    <source>
        <strain evidence="8 9">DSM 45499</strain>
    </source>
</reference>
<gene>
    <name evidence="8" type="ORF">CLV71_102113</name>
</gene>
<feature type="transmembrane region" description="Helical" evidence="6">
    <location>
        <begin position="265"/>
        <end position="283"/>
    </location>
</feature>
<keyword evidence="3 6" id="KW-0812">Transmembrane</keyword>
<dbReference type="Pfam" id="PF00892">
    <property type="entry name" value="EamA"/>
    <property type="match status" value="2"/>
</dbReference>
<evidence type="ECO:0000256" key="5">
    <source>
        <dbReference type="ARBA" id="ARBA00023136"/>
    </source>
</evidence>
<comment type="similarity">
    <text evidence="2">Belongs to the EamA transporter family.</text>
</comment>
<evidence type="ECO:0000256" key="3">
    <source>
        <dbReference type="ARBA" id="ARBA00022692"/>
    </source>
</evidence>
<comment type="subcellular location">
    <subcellularLocation>
        <location evidence="1">Membrane</location>
        <topology evidence="1">Multi-pass membrane protein</topology>
    </subcellularLocation>
</comment>
<proteinExistence type="inferred from homology"/>
<comment type="caution">
    <text evidence="8">The sequence shown here is derived from an EMBL/GenBank/DDBJ whole genome shotgun (WGS) entry which is preliminary data.</text>
</comment>
<dbReference type="OrthoDB" id="5242975at2"/>
<accession>A0A4R7W0X4</accession>
<feature type="transmembrane region" description="Helical" evidence="6">
    <location>
        <begin position="38"/>
        <end position="56"/>
    </location>
</feature>
<dbReference type="AlphaFoldDB" id="A0A4R7W0X4"/>
<feature type="transmembrane region" description="Helical" evidence="6">
    <location>
        <begin position="148"/>
        <end position="168"/>
    </location>
</feature>
<evidence type="ECO:0000256" key="1">
    <source>
        <dbReference type="ARBA" id="ARBA00004141"/>
    </source>
</evidence>
<sequence length="300" mass="31002">MTTGSLWRFLLVALLGGISFPMLKLTLAGVTPAQLVFGRLLLGAVVLLVLAGVRGVRLPRPGGVWGHVVVAALLGNVVPFMLLSHGERTTDAAVAGILVGSTPLLTLALAAVALPTESVTRRKVIGLLTGFCGLVVVLDPWHRPIGSLGGQLACLGAALCYALYFLHIRRYLSPLGLAPVSLIAAQLCAATVLQAPPVLVEGATPHLTGEVVAGMVILGLLCTGLGYTQLFRLIGEVGAATASAVNYLEPVFSALISTVLLGESLTWTMLAGGAVLLGGLAYAENRLRRPRWSGVAGEVP</sequence>
<dbReference type="PANTHER" id="PTHR32322:SF9">
    <property type="entry name" value="AMINO-ACID METABOLITE EFFLUX PUMP-RELATED"/>
    <property type="match status" value="1"/>
</dbReference>
<organism evidence="8 9">
    <name type="scientific">Actinophytocola oryzae</name>
    <dbReference type="NCBI Taxonomy" id="502181"/>
    <lineage>
        <taxon>Bacteria</taxon>
        <taxon>Bacillati</taxon>
        <taxon>Actinomycetota</taxon>
        <taxon>Actinomycetes</taxon>
        <taxon>Pseudonocardiales</taxon>
        <taxon>Pseudonocardiaceae</taxon>
    </lineage>
</organism>
<dbReference type="InterPro" id="IPR000620">
    <property type="entry name" value="EamA_dom"/>
</dbReference>
<evidence type="ECO:0000256" key="2">
    <source>
        <dbReference type="ARBA" id="ARBA00007362"/>
    </source>
</evidence>
<dbReference type="Proteomes" id="UP000294927">
    <property type="component" value="Unassembled WGS sequence"/>
</dbReference>
<feature type="transmembrane region" description="Helical" evidence="6">
    <location>
        <begin position="68"/>
        <end position="86"/>
    </location>
</feature>
<evidence type="ECO:0000313" key="8">
    <source>
        <dbReference type="EMBL" id="TDV56052.1"/>
    </source>
</evidence>
<feature type="transmembrane region" description="Helical" evidence="6">
    <location>
        <begin position="124"/>
        <end position="142"/>
    </location>
</feature>
<feature type="domain" description="EamA" evidence="7">
    <location>
        <begin position="9"/>
        <end position="138"/>
    </location>
</feature>
<feature type="transmembrane region" description="Helical" evidence="6">
    <location>
        <begin position="207"/>
        <end position="227"/>
    </location>
</feature>
<dbReference type="RefSeq" id="WP_133901345.1">
    <property type="nucleotide sequence ID" value="NZ_SOCP01000002.1"/>
</dbReference>
<feature type="domain" description="EamA" evidence="7">
    <location>
        <begin position="150"/>
        <end position="281"/>
    </location>
</feature>
<keyword evidence="9" id="KW-1185">Reference proteome</keyword>